<sequence>MLLFRVLFTSMNTLMPLATGTSVRSKGRRQIYLPPPTHHPCYCRMIPPLPDTPLGDSILNSPRNLWVNGVQEMRTCRIPRCPILLDHV</sequence>
<feature type="chain" id="PRO_5034333457" description="Secreted protein" evidence="1">
    <location>
        <begin position="21"/>
        <end position="88"/>
    </location>
</feature>
<accession>A0A8H7D8K9</accession>
<protein>
    <recommendedName>
        <fullName evidence="4">Secreted protein</fullName>
    </recommendedName>
</protein>
<dbReference type="EMBL" id="JACAZI010000004">
    <property type="protein sequence ID" value="KAF7362863.1"/>
    <property type="molecule type" value="Genomic_DNA"/>
</dbReference>
<evidence type="ECO:0000313" key="3">
    <source>
        <dbReference type="Proteomes" id="UP000620124"/>
    </source>
</evidence>
<reference evidence="2" key="1">
    <citation type="submission" date="2020-05" db="EMBL/GenBank/DDBJ databases">
        <title>Mycena genomes resolve the evolution of fungal bioluminescence.</title>
        <authorList>
            <person name="Tsai I.J."/>
        </authorList>
    </citation>
    <scope>NUCLEOTIDE SEQUENCE</scope>
    <source>
        <strain evidence="2">CCC161011</strain>
    </source>
</reference>
<dbReference type="AlphaFoldDB" id="A0A8H7D8K9"/>
<keyword evidence="1" id="KW-0732">Signal</keyword>
<dbReference type="Proteomes" id="UP000620124">
    <property type="component" value="Unassembled WGS sequence"/>
</dbReference>
<evidence type="ECO:0008006" key="4">
    <source>
        <dbReference type="Google" id="ProtNLM"/>
    </source>
</evidence>
<gene>
    <name evidence="2" type="ORF">MVEN_00636100</name>
</gene>
<organism evidence="2 3">
    <name type="scientific">Mycena venus</name>
    <dbReference type="NCBI Taxonomy" id="2733690"/>
    <lineage>
        <taxon>Eukaryota</taxon>
        <taxon>Fungi</taxon>
        <taxon>Dikarya</taxon>
        <taxon>Basidiomycota</taxon>
        <taxon>Agaricomycotina</taxon>
        <taxon>Agaricomycetes</taxon>
        <taxon>Agaricomycetidae</taxon>
        <taxon>Agaricales</taxon>
        <taxon>Marasmiineae</taxon>
        <taxon>Mycenaceae</taxon>
        <taxon>Mycena</taxon>
    </lineage>
</organism>
<proteinExistence type="predicted"/>
<evidence type="ECO:0000256" key="1">
    <source>
        <dbReference type="SAM" id="SignalP"/>
    </source>
</evidence>
<keyword evidence="3" id="KW-1185">Reference proteome</keyword>
<comment type="caution">
    <text evidence="2">The sequence shown here is derived from an EMBL/GenBank/DDBJ whole genome shotgun (WGS) entry which is preliminary data.</text>
</comment>
<name>A0A8H7D8K9_9AGAR</name>
<feature type="signal peptide" evidence="1">
    <location>
        <begin position="1"/>
        <end position="20"/>
    </location>
</feature>
<evidence type="ECO:0000313" key="2">
    <source>
        <dbReference type="EMBL" id="KAF7362863.1"/>
    </source>
</evidence>